<feature type="binding site" evidence="4">
    <location>
        <position position="296"/>
    </location>
    <ligand>
        <name>S-adenosyl-L-methionine</name>
        <dbReference type="ChEBI" id="CHEBI:59789"/>
    </ligand>
</feature>
<keyword evidence="7" id="KW-1185">Reference proteome</keyword>
<protein>
    <submittedName>
        <fullName evidence="6">23S rRNA (Uracil-5-)-methyltransferase RumA</fullName>
    </submittedName>
</protein>
<evidence type="ECO:0000256" key="3">
    <source>
        <dbReference type="ARBA" id="ARBA00022691"/>
    </source>
</evidence>
<dbReference type="OrthoDB" id="9804590at2"/>
<accession>N1ZS28</accession>
<dbReference type="STRING" id="1235802.C823_05316"/>
<evidence type="ECO:0000256" key="1">
    <source>
        <dbReference type="ARBA" id="ARBA00022603"/>
    </source>
</evidence>
<feature type="active site" description="Nucleophile" evidence="4">
    <location>
        <position position="421"/>
    </location>
</feature>
<organism evidence="6 7">
    <name type="scientific">Eubacterium plexicaudatum ASF492</name>
    <dbReference type="NCBI Taxonomy" id="1235802"/>
    <lineage>
        <taxon>Bacteria</taxon>
        <taxon>Bacillati</taxon>
        <taxon>Bacillota</taxon>
        <taxon>Clostridia</taxon>
        <taxon>Eubacteriales</taxon>
        <taxon>Eubacteriaceae</taxon>
        <taxon>Eubacterium</taxon>
    </lineage>
</organism>
<dbReference type="PATRIC" id="fig|1235802.3.peg.5607"/>
<evidence type="ECO:0000313" key="7">
    <source>
        <dbReference type="Proteomes" id="UP000012589"/>
    </source>
</evidence>
<feature type="binding site" evidence="4">
    <location>
        <position position="394"/>
    </location>
    <ligand>
        <name>S-adenosyl-L-methionine</name>
        <dbReference type="ChEBI" id="CHEBI:59789"/>
    </ligand>
</feature>
<name>N1ZS28_9FIRM</name>
<keyword evidence="2 4" id="KW-0808">Transferase</keyword>
<dbReference type="InterPro" id="IPR012340">
    <property type="entry name" value="NA-bd_OB-fold"/>
</dbReference>
<dbReference type="GO" id="GO:0008757">
    <property type="term" value="F:S-adenosylmethionine-dependent methyltransferase activity"/>
    <property type="evidence" value="ECO:0007669"/>
    <property type="project" value="UniProtKB-ARBA"/>
</dbReference>
<dbReference type="InterPro" id="IPR010280">
    <property type="entry name" value="U5_MeTrfase_fam"/>
</dbReference>
<dbReference type="Proteomes" id="UP000012589">
    <property type="component" value="Unassembled WGS sequence"/>
</dbReference>
<feature type="active site" evidence="5">
    <location>
        <position position="421"/>
    </location>
</feature>
<dbReference type="Gene3D" id="2.40.50.1070">
    <property type="match status" value="1"/>
</dbReference>
<dbReference type="GO" id="GO:0008173">
    <property type="term" value="F:RNA methyltransferase activity"/>
    <property type="evidence" value="ECO:0007669"/>
    <property type="project" value="InterPro"/>
</dbReference>
<keyword evidence="3 4" id="KW-0949">S-adenosyl-L-methionine</keyword>
<dbReference type="NCBIfam" id="TIGR00479">
    <property type="entry name" value="rumA"/>
    <property type="match status" value="1"/>
</dbReference>
<dbReference type="CDD" id="cd02440">
    <property type="entry name" value="AdoMet_MTases"/>
    <property type="match status" value="1"/>
</dbReference>
<dbReference type="SUPFAM" id="SSF53335">
    <property type="entry name" value="S-adenosyl-L-methionine-dependent methyltransferases"/>
    <property type="match status" value="1"/>
</dbReference>
<sequence length="466" mass="52059">MKKGETGEGTIEKVEFPNKCIVHTEDGEKVILKNGVQGQQVRFSIRKKRKGKCEGHLLEVLKKSPLELEKAACGHFGICGGCVYQNLDYEQQIKLKESQVKDLLLPVVKAPNSAWFEGIKQSPVQFGYRNKMEFSFGDAYKDGPLALGLHKRNSFYDIVTVDQCVITDTDYNQILKATLSWFSAHKVSYFKKNSHVGYLRHLLVRKAAKTGEILIDLVTTTQSCGDMPQSELLDGFQNMLRQLPLQGTIAGILHTKNDSAADAVINEGTDILYGQDYFYEELLGLQFKISAFSFFQTNSLGAEVLYETVREFMGACADTQAGVIYDLYSGTGTIAQMMAPAAKKVIGVEIVEEAVHAARQNAKRNGLENCEFLAGDVLKMLETIEDRPDVIILDPPREGVHPKALKKILDYGVDKMVYISCKPTSLARDLEMMQERGYYVERGCCVDMFPGTVHVECVVLMSRVEE</sequence>
<evidence type="ECO:0000256" key="5">
    <source>
        <dbReference type="PROSITE-ProRule" id="PRU10015"/>
    </source>
</evidence>
<evidence type="ECO:0000313" key="6">
    <source>
        <dbReference type="EMBL" id="EMZ19842.1"/>
    </source>
</evidence>
<dbReference type="PROSITE" id="PS51687">
    <property type="entry name" value="SAM_MT_RNA_M5U"/>
    <property type="match status" value="1"/>
</dbReference>
<comment type="similarity">
    <text evidence="4">Belongs to the class I-like SAM-binding methyltransferase superfamily. RNA M5U methyltransferase family.</text>
</comment>
<reference evidence="6 7" key="1">
    <citation type="journal article" date="2014" name="Genome Announc.">
        <title>Draft genome sequences of the altered schaedler flora, a defined bacterial community from gnotobiotic mice.</title>
        <authorList>
            <person name="Wannemuehler M.J."/>
            <person name="Overstreet A.M."/>
            <person name="Ward D.V."/>
            <person name="Phillips G.J."/>
        </authorList>
    </citation>
    <scope>NUCLEOTIDE SEQUENCE [LARGE SCALE GENOMIC DNA]</scope>
    <source>
        <strain evidence="6 7">ASF492</strain>
    </source>
</reference>
<dbReference type="Gene3D" id="2.40.50.140">
    <property type="entry name" value="Nucleic acid-binding proteins"/>
    <property type="match status" value="1"/>
</dbReference>
<dbReference type="Gene3D" id="3.40.50.150">
    <property type="entry name" value="Vaccinia Virus protein VP39"/>
    <property type="match status" value="1"/>
</dbReference>
<dbReference type="FunFam" id="3.40.50.150:FF:000009">
    <property type="entry name" value="23S rRNA (Uracil(1939)-C(5))-methyltransferase RlmD"/>
    <property type="match status" value="1"/>
</dbReference>
<dbReference type="GO" id="GO:0006396">
    <property type="term" value="P:RNA processing"/>
    <property type="evidence" value="ECO:0007669"/>
    <property type="project" value="InterPro"/>
</dbReference>
<comment type="caution">
    <text evidence="6">The sequence shown here is derived from an EMBL/GenBank/DDBJ whole genome shotgun (WGS) entry which is preliminary data.</text>
</comment>
<dbReference type="EMBL" id="AQFT01000158">
    <property type="protein sequence ID" value="EMZ19842.1"/>
    <property type="molecule type" value="Genomic_DNA"/>
</dbReference>
<dbReference type="HOGENOM" id="CLU_014689_7_2_9"/>
<dbReference type="InterPro" id="IPR030390">
    <property type="entry name" value="MeTrfase_TrmA_AS"/>
</dbReference>
<dbReference type="Pfam" id="PF05958">
    <property type="entry name" value="tRNA_U5-meth_tr"/>
    <property type="match status" value="1"/>
</dbReference>
<keyword evidence="1 4" id="KW-0489">Methyltransferase</keyword>
<gene>
    <name evidence="6" type="ORF">C823_05316</name>
</gene>
<dbReference type="InterPro" id="IPR029063">
    <property type="entry name" value="SAM-dependent_MTases_sf"/>
</dbReference>
<proteinExistence type="inferred from homology"/>
<feature type="binding site" evidence="4">
    <location>
        <position position="349"/>
    </location>
    <ligand>
        <name>S-adenosyl-L-methionine</name>
        <dbReference type="ChEBI" id="CHEBI:59789"/>
    </ligand>
</feature>
<evidence type="ECO:0000256" key="2">
    <source>
        <dbReference type="ARBA" id="ARBA00022679"/>
    </source>
</evidence>
<dbReference type="GO" id="GO:0001510">
    <property type="term" value="P:RNA methylation"/>
    <property type="evidence" value="ECO:0007669"/>
    <property type="project" value="UniProtKB-ARBA"/>
</dbReference>
<dbReference type="PANTHER" id="PTHR11061:SF30">
    <property type="entry name" value="TRNA (URACIL(54)-C(5))-METHYLTRANSFERASE"/>
    <property type="match status" value="1"/>
</dbReference>
<dbReference type="AlphaFoldDB" id="N1ZS28"/>
<dbReference type="PROSITE" id="PS01230">
    <property type="entry name" value="TRMA_1"/>
    <property type="match status" value="1"/>
</dbReference>
<evidence type="ECO:0000256" key="4">
    <source>
        <dbReference type="PROSITE-ProRule" id="PRU01024"/>
    </source>
</evidence>
<dbReference type="PANTHER" id="PTHR11061">
    <property type="entry name" value="RNA M5U METHYLTRANSFERASE"/>
    <property type="match status" value="1"/>
</dbReference>
<feature type="binding site" evidence="4">
    <location>
        <position position="328"/>
    </location>
    <ligand>
        <name>S-adenosyl-L-methionine</name>
        <dbReference type="ChEBI" id="CHEBI:59789"/>
    </ligand>
</feature>
<dbReference type="eggNOG" id="COG2265">
    <property type="taxonomic scope" value="Bacteria"/>
</dbReference>